<proteinExistence type="predicted"/>
<reference evidence="2" key="1">
    <citation type="journal article" date="2021" name="PeerJ">
        <title>Extensive microbial diversity within the chicken gut microbiome revealed by metagenomics and culture.</title>
        <authorList>
            <person name="Gilroy R."/>
            <person name="Ravi A."/>
            <person name="Getino M."/>
            <person name="Pursley I."/>
            <person name="Horton D.L."/>
            <person name="Alikhan N.F."/>
            <person name="Baker D."/>
            <person name="Gharbi K."/>
            <person name="Hall N."/>
            <person name="Watson M."/>
            <person name="Adriaenssens E.M."/>
            <person name="Foster-Nyarko E."/>
            <person name="Jarju S."/>
            <person name="Secka A."/>
            <person name="Antonio M."/>
            <person name="Oren A."/>
            <person name="Chaudhuri R.R."/>
            <person name="La Ragione R."/>
            <person name="Hildebrand F."/>
            <person name="Pallen M.J."/>
        </authorList>
    </citation>
    <scope>NUCLEOTIDE SEQUENCE</scope>
    <source>
        <strain evidence="2">CHK187-11901</strain>
    </source>
</reference>
<sequence length="331" mass="38408">MPNIITHAIFAQEVSKKEKDEKIKALMERAEHLYVIGANGPDFLFFSHVKPWEAYQSHKLNHLGSQMHAQGINAFYAEALACVRRQTQTAVRQDMCAYLFGHLCHWALDMAAHPYIFYRTGDCKGKSAGYHHRMESMIDAVMLKRMRGEDIRQWRSYELCTFDEDMLKAIARIYVPCAKKVYDTEVKVNELRKTLESWHDVQKLLYDPNGRRYQLLQGAEKLLKAKWRISGNVVPATIDPRYDVMNDERRFWMHPCDDQIVSNATFMDLFEEAQSIALEVIAAAWRCIEEGAETTALTDLLKDRAYDTGMAPGTPMRHFEIIYEEERDEAV</sequence>
<evidence type="ECO:0000313" key="2">
    <source>
        <dbReference type="EMBL" id="HJC36801.1"/>
    </source>
</evidence>
<evidence type="ECO:0000313" key="3">
    <source>
        <dbReference type="Proteomes" id="UP000823896"/>
    </source>
</evidence>
<dbReference type="InterPro" id="IPR029002">
    <property type="entry name" value="PLPC/GPLD1"/>
</dbReference>
<reference evidence="2" key="2">
    <citation type="submission" date="2021-04" db="EMBL/GenBank/DDBJ databases">
        <authorList>
            <person name="Gilroy R."/>
        </authorList>
    </citation>
    <scope>NUCLEOTIDE SEQUENCE</scope>
    <source>
        <strain evidence="2">CHK187-11901</strain>
    </source>
</reference>
<feature type="domain" description="Phospholipase C/D" evidence="1">
    <location>
        <begin position="6"/>
        <end position="181"/>
    </location>
</feature>
<dbReference type="Pfam" id="PF00882">
    <property type="entry name" value="Zn_dep_PLPC"/>
    <property type="match status" value="1"/>
</dbReference>
<protein>
    <submittedName>
        <fullName evidence="2">Zinc dependent phospholipase C family protein</fullName>
    </submittedName>
</protein>
<comment type="caution">
    <text evidence="2">The sequence shown here is derived from an EMBL/GenBank/DDBJ whole genome shotgun (WGS) entry which is preliminary data.</text>
</comment>
<accession>A0A9D2NQM5</accession>
<name>A0A9D2NQM5_9FIRM</name>
<dbReference type="Proteomes" id="UP000823896">
    <property type="component" value="Unassembled WGS sequence"/>
</dbReference>
<organism evidence="2 3">
    <name type="scientific">Candidatus Merdibacter merdavium</name>
    <dbReference type="NCBI Taxonomy" id="2838692"/>
    <lineage>
        <taxon>Bacteria</taxon>
        <taxon>Bacillati</taxon>
        <taxon>Bacillota</taxon>
        <taxon>Erysipelotrichia</taxon>
        <taxon>Erysipelotrichales</taxon>
        <taxon>Erysipelotrichaceae</taxon>
        <taxon>Merdibacter</taxon>
    </lineage>
</organism>
<dbReference type="EMBL" id="DWWM01000042">
    <property type="protein sequence ID" value="HJC36801.1"/>
    <property type="molecule type" value="Genomic_DNA"/>
</dbReference>
<dbReference type="AlphaFoldDB" id="A0A9D2NQM5"/>
<gene>
    <name evidence="2" type="ORF">H9702_06685</name>
</gene>
<evidence type="ECO:0000259" key="1">
    <source>
        <dbReference type="Pfam" id="PF00882"/>
    </source>
</evidence>